<dbReference type="SUPFAM" id="SSF46689">
    <property type="entry name" value="Homeodomain-like"/>
    <property type="match status" value="1"/>
</dbReference>
<dbReference type="Pfam" id="PF00440">
    <property type="entry name" value="TetR_N"/>
    <property type="match status" value="1"/>
</dbReference>
<reference evidence="6" key="2">
    <citation type="submission" date="2021-04" db="EMBL/GenBank/DDBJ databases">
        <authorList>
            <person name="Gilroy R."/>
        </authorList>
    </citation>
    <scope>NUCLEOTIDE SEQUENCE</scope>
    <source>
        <strain evidence="6">CHK192-9172</strain>
    </source>
</reference>
<keyword evidence="2 4" id="KW-0238">DNA-binding</keyword>
<accession>A0A9D2D3Z5</accession>
<organism evidence="6 7">
    <name type="scientific">Candidatus Eubacterium avistercoris</name>
    <dbReference type="NCBI Taxonomy" id="2838567"/>
    <lineage>
        <taxon>Bacteria</taxon>
        <taxon>Bacillati</taxon>
        <taxon>Bacillota</taxon>
        <taxon>Clostridia</taxon>
        <taxon>Eubacteriales</taxon>
        <taxon>Eubacteriaceae</taxon>
        <taxon>Eubacterium</taxon>
    </lineage>
</organism>
<dbReference type="PROSITE" id="PS50977">
    <property type="entry name" value="HTH_TETR_2"/>
    <property type="match status" value="1"/>
</dbReference>
<reference evidence="6" key="1">
    <citation type="journal article" date="2021" name="PeerJ">
        <title>Extensive microbial diversity within the chicken gut microbiome revealed by metagenomics and culture.</title>
        <authorList>
            <person name="Gilroy R."/>
            <person name="Ravi A."/>
            <person name="Getino M."/>
            <person name="Pursley I."/>
            <person name="Horton D.L."/>
            <person name="Alikhan N.F."/>
            <person name="Baker D."/>
            <person name="Gharbi K."/>
            <person name="Hall N."/>
            <person name="Watson M."/>
            <person name="Adriaenssens E.M."/>
            <person name="Foster-Nyarko E."/>
            <person name="Jarju S."/>
            <person name="Secka A."/>
            <person name="Antonio M."/>
            <person name="Oren A."/>
            <person name="Chaudhuri R.R."/>
            <person name="La Ragione R."/>
            <person name="Hildebrand F."/>
            <person name="Pallen M.J."/>
        </authorList>
    </citation>
    <scope>NUCLEOTIDE SEQUENCE</scope>
    <source>
        <strain evidence="6">CHK192-9172</strain>
    </source>
</reference>
<dbReference type="Proteomes" id="UP000824024">
    <property type="component" value="Unassembled WGS sequence"/>
</dbReference>
<name>A0A9D2D3Z5_9FIRM</name>
<dbReference type="PRINTS" id="PR00455">
    <property type="entry name" value="HTHTETR"/>
</dbReference>
<dbReference type="AlphaFoldDB" id="A0A9D2D3Z5"/>
<feature type="DNA-binding region" description="H-T-H motif" evidence="4">
    <location>
        <begin position="32"/>
        <end position="51"/>
    </location>
</feature>
<protein>
    <submittedName>
        <fullName evidence="6">TetR/AcrR family transcriptional regulator</fullName>
    </submittedName>
</protein>
<sequence length="198" mass="23804">MRKTKEESQITRERIIEASYELIRQKGYEQMTREDIARQVGMTRGAVNWHFTSKEEIYLAVLNKILDDFQQERRAYYQDSQRPPEEKIVGLISMPLKMRDQYRFINDIPGYLLEDDRFREIVDRMAGNRQYFIEYVQKSLTEIEKKKGKIYKNKEALSQMIYFLHEGLHSNYAETAFADKTVIQKNYKQYVDLLLDMD</sequence>
<gene>
    <name evidence="6" type="ORF">IAA08_08675</name>
</gene>
<dbReference type="PANTHER" id="PTHR30055:SF234">
    <property type="entry name" value="HTH-TYPE TRANSCRIPTIONAL REGULATOR BETI"/>
    <property type="match status" value="1"/>
</dbReference>
<dbReference type="GO" id="GO:0000976">
    <property type="term" value="F:transcription cis-regulatory region binding"/>
    <property type="evidence" value="ECO:0007669"/>
    <property type="project" value="TreeGrafter"/>
</dbReference>
<dbReference type="InterPro" id="IPR001647">
    <property type="entry name" value="HTH_TetR"/>
</dbReference>
<dbReference type="EMBL" id="DXCH01000238">
    <property type="protein sequence ID" value="HIZ07995.1"/>
    <property type="molecule type" value="Genomic_DNA"/>
</dbReference>
<evidence type="ECO:0000256" key="4">
    <source>
        <dbReference type="PROSITE-ProRule" id="PRU00335"/>
    </source>
</evidence>
<dbReference type="InterPro" id="IPR050109">
    <property type="entry name" value="HTH-type_TetR-like_transc_reg"/>
</dbReference>
<evidence type="ECO:0000313" key="7">
    <source>
        <dbReference type="Proteomes" id="UP000824024"/>
    </source>
</evidence>
<evidence type="ECO:0000256" key="1">
    <source>
        <dbReference type="ARBA" id="ARBA00023015"/>
    </source>
</evidence>
<evidence type="ECO:0000256" key="2">
    <source>
        <dbReference type="ARBA" id="ARBA00023125"/>
    </source>
</evidence>
<dbReference type="InterPro" id="IPR009057">
    <property type="entry name" value="Homeodomain-like_sf"/>
</dbReference>
<proteinExistence type="predicted"/>
<keyword evidence="1" id="KW-0805">Transcription regulation</keyword>
<comment type="caution">
    <text evidence="6">The sequence shown here is derived from an EMBL/GenBank/DDBJ whole genome shotgun (WGS) entry which is preliminary data.</text>
</comment>
<dbReference type="PANTHER" id="PTHR30055">
    <property type="entry name" value="HTH-TYPE TRANSCRIPTIONAL REGULATOR RUTR"/>
    <property type="match status" value="1"/>
</dbReference>
<dbReference type="GO" id="GO:0003700">
    <property type="term" value="F:DNA-binding transcription factor activity"/>
    <property type="evidence" value="ECO:0007669"/>
    <property type="project" value="TreeGrafter"/>
</dbReference>
<evidence type="ECO:0000259" key="5">
    <source>
        <dbReference type="PROSITE" id="PS50977"/>
    </source>
</evidence>
<dbReference type="Gene3D" id="1.10.357.10">
    <property type="entry name" value="Tetracycline Repressor, domain 2"/>
    <property type="match status" value="1"/>
</dbReference>
<evidence type="ECO:0000313" key="6">
    <source>
        <dbReference type="EMBL" id="HIZ07995.1"/>
    </source>
</evidence>
<evidence type="ECO:0000256" key="3">
    <source>
        <dbReference type="ARBA" id="ARBA00023163"/>
    </source>
</evidence>
<feature type="domain" description="HTH tetR-type" evidence="5">
    <location>
        <begin position="9"/>
        <end position="69"/>
    </location>
</feature>
<keyword evidence="3" id="KW-0804">Transcription</keyword>